<dbReference type="Pfam" id="PF06532">
    <property type="entry name" value="NrsF"/>
    <property type="match status" value="1"/>
</dbReference>
<feature type="transmembrane region" description="Helical" evidence="1">
    <location>
        <begin position="90"/>
        <end position="112"/>
    </location>
</feature>
<dbReference type="Proteomes" id="UP000613160">
    <property type="component" value="Unassembled WGS sequence"/>
</dbReference>
<keyword evidence="1" id="KW-0472">Membrane</keyword>
<protein>
    <recommendedName>
        <fullName evidence="4">DUF1109 domain-containing protein</fullName>
    </recommendedName>
</protein>
<dbReference type="InterPro" id="IPR009495">
    <property type="entry name" value="NrsF"/>
</dbReference>
<comment type="caution">
    <text evidence="2">The sequence shown here is derived from an EMBL/GenBank/DDBJ whole genome shotgun (WGS) entry which is preliminary data.</text>
</comment>
<evidence type="ECO:0000313" key="3">
    <source>
        <dbReference type="Proteomes" id="UP000613160"/>
    </source>
</evidence>
<dbReference type="AlphaFoldDB" id="A0A916XSW2"/>
<feature type="transmembrane region" description="Helical" evidence="1">
    <location>
        <begin position="189"/>
        <end position="206"/>
    </location>
</feature>
<reference evidence="2" key="1">
    <citation type="journal article" date="2014" name="Int. J. Syst. Evol. Microbiol.">
        <title>Complete genome sequence of Corynebacterium casei LMG S-19264T (=DSM 44701T), isolated from a smear-ripened cheese.</title>
        <authorList>
            <consortium name="US DOE Joint Genome Institute (JGI-PGF)"/>
            <person name="Walter F."/>
            <person name="Albersmeier A."/>
            <person name="Kalinowski J."/>
            <person name="Ruckert C."/>
        </authorList>
    </citation>
    <scope>NUCLEOTIDE SEQUENCE</scope>
    <source>
        <strain evidence="2">CGMCC 1.15493</strain>
    </source>
</reference>
<sequence length="212" mass="22277">MQTETLIETLEADARRSPRPALPPWPMVVVLAVGAAAITLFAALGVRPGFVASLASLRFDLKFILTGLTALTALLALRDLRHPGLSGRRWLPWLALPASLLGLAVVGELLAVPGNLWGARLVGTNNLVCLIAIPAMGAVPLAILLWALRRGATTRPLLAGGLCGLAAAAVSGFFYAAHCIDDSPLFVATWYPLAASMLVAAGMSLGRKVLRW</sequence>
<dbReference type="EMBL" id="BMJJ01000001">
    <property type="protein sequence ID" value="GGD06150.1"/>
    <property type="molecule type" value="Genomic_DNA"/>
</dbReference>
<keyword evidence="1" id="KW-0812">Transmembrane</keyword>
<feature type="transmembrane region" description="Helical" evidence="1">
    <location>
        <begin position="61"/>
        <end position="78"/>
    </location>
</feature>
<dbReference type="RefSeq" id="WP_188849087.1">
    <property type="nucleotide sequence ID" value="NZ_BMJJ01000001.1"/>
</dbReference>
<evidence type="ECO:0000313" key="2">
    <source>
        <dbReference type="EMBL" id="GGD06150.1"/>
    </source>
</evidence>
<proteinExistence type="predicted"/>
<feature type="transmembrane region" description="Helical" evidence="1">
    <location>
        <begin position="157"/>
        <end position="177"/>
    </location>
</feature>
<name>A0A916XSW2_9HYPH</name>
<organism evidence="2 3">
    <name type="scientific">Aureimonas glaciei</name>
    <dbReference type="NCBI Taxonomy" id="1776957"/>
    <lineage>
        <taxon>Bacteria</taxon>
        <taxon>Pseudomonadati</taxon>
        <taxon>Pseudomonadota</taxon>
        <taxon>Alphaproteobacteria</taxon>
        <taxon>Hyphomicrobiales</taxon>
        <taxon>Aurantimonadaceae</taxon>
        <taxon>Aureimonas</taxon>
    </lineage>
</organism>
<keyword evidence="3" id="KW-1185">Reference proteome</keyword>
<gene>
    <name evidence="2" type="ORF">GCM10011335_06370</name>
</gene>
<evidence type="ECO:0000256" key="1">
    <source>
        <dbReference type="SAM" id="Phobius"/>
    </source>
</evidence>
<evidence type="ECO:0008006" key="4">
    <source>
        <dbReference type="Google" id="ProtNLM"/>
    </source>
</evidence>
<reference evidence="2" key="2">
    <citation type="submission" date="2020-09" db="EMBL/GenBank/DDBJ databases">
        <authorList>
            <person name="Sun Q."/>
            <person name="Zhou Y."/>
        </authorList>
    </citation>
    <scope>NUCLEOTIDE SEQUENCE</scope>
    <source>
        <strain evidence="2">CGMCC 1.15493</strain>
    </source>
</reference>
<feature type="transmembrane region" description="Helical" evidence="1">
    <location>
        <begin position="25"/>
        <end position="46"/>
    </location>
</feature>
<accession>A0A916XSW2</accession>
<keyword evidence="1" id="KW-1133">Transmembrane helix</keyword>
<feature type="transmembrane region" description="Helical" evidence="1">
    <location>
        <begin position="124"/>
        <end position="148"/>
    </location>
</feature>